<feature type="non-terminal residue" evidence="1">
    <location>
        <position position="53"/>
    </location>
</feature>
<dbReference type="RefSeq" id="XP_041189569.1">
    <property type="nucleotide sequence ID" value="XM_041336547.1"/>
</dbReference>
<comment type="caution">
    <text evidence="1">The sequence shown here is derived from an EMBL/GenBank/DDBJ whole genome shotgun (WGS) entry which is preliminary data.</text>
</comment>
<sequence>MKWYGDVHVDPLGMHLKLKDMTWANLMRIQLGDLMSAFAVTDARDRPQLKKLL</sequence>
<dbReference type="EMBL" id="JABBWG010000032">
    <property type="protein sequence ID" value="KAG1810673.1"/>
    <property type="molecule type" value="Genomic_DNA"/>
</dbReference>
<gene>
    <name evidence="1" type="ORF">BJ212DRAFT_1378104</name>
</gene>
<proteinExistence type="predicted"/>
<evidence type="ECO:0000313" key="1">
    <source>
        <dbReference type="EMBL" id="KAG1810673.1"/>
    </source>
</evidence>
<keyword evidence="2" id="KW-1185">Reference proteome</keyword>
<dbReference type="GeneID" id="64630564"/>
<organism evidence="1 2">
    <name type="scientific">Suillus subaureus</name>
    <dbReference type="NCBI Taxonomy" id="48587"/>
    <lineage>
        <taxon>Eukaryota</taxon>
        <taxon>Fungi</taxon>
        <taxon>Dikarya</taxon>
        <taxon>Basidiomycota</taxon>
        <taxon>Agaricomycotina</taxon>
        <taxon>Agaricomycetes</taxon>
        <taxon>Agaricomycetidae</taxon>
        <taxon>Boletales</taxon>
        <taxon>Suillineae</taxon>
        <taxon>Suillaceae</taxon>
        <taxon>Suillus</taxon>
    </lineage>
</organism>
<dbReference type="Proteomes" id="UP000807769">
    <property type="component" value="Unassembled WGS sequence"/>
</dbReference>
<dbReference type="OrthoDB" id="10072614at2759"/>
<name>A0A9P7E4M1_9AGAM</name>
<dbReference type="AlphaFoldDB" id="A0A9P7E4M1"/>
<reference evidence="1" key="1">
    <citation type="journal article" date="2020" name="New Phytol.">
        <title>Comparative genomics reveals dynamic genome evolution in host specialist ectomycorrhizal fungi.</title>
        <authorList>
            <person name="Lofgren L.A."/>
            <person name="Nguyen N.H."/>
            <person name="Vilgalys R."/>
            <person name="Ruytinx J."/>
            <person name="Liao H.L."/>
            <person name="Branco S."/>
            <person name="Kuo A."/>
            <person name="LaButti K."/>
            <person name="Lipzen A."/>
            <person name="Andreopoulos W."/>
            <person name="Pangilinan J."/>
            <person name="Riley R."/>
            <person name="Hundley H."/>
            <person name="Na H."/>
            <person name="Barry K."/>
            <person name="Grigoriev I.V."/>
            <person name="Stajich J.E."/>
            <person name="Kennedy P.G."/>
        </authorList>
    </citation>
    <scope>NUCLEOTIDE SEQUENCE</scope>
    <source>
        <strain evidence="1">MN1</strain>
    </source>
</reference>
<accession>A0A9P7E4M1</accession>
<protein>
    <submittedName>
        <fullName evidence="1">Uncharacterized protein</fullName>
    </submittedName>
</protein>
<evidence type="ECO:0000313" key="2">
    <source>
        <dbReference type="Proteomes" id="UP000807769"/>
    </source>
</evidence>